<dbReference type="AlphaFoldDB" id="A0A967B2L0"/>
<dbReference type="SUPFAM" id="SSF56281">
    <property type="entry name" value="Metallo-hydrolase/oxidoreductase"/>
    <property type="match status" value="1"/>
</dbReference>
<evidence type="ECO:0000313" key="15">
    <source>
        <dbReference type="Proteomes" id="UP000707206"/>
    </source>
</evidence>
<evidence type="ECO:0000256" key="4">
    <source>
        <dbReference type="ARBA" id="ARBA00005250"/>
    </source>
</evidence>
<evidence type="ECO:0000256" key="3">
    <source>
        <dbReference type="ARBA" id="ARBA00004418"/>
    </source>
</evidence>
<dbReference type="InterPro" id="IPR058199">
    <property type="entry name" value="BlaB//VIM/IMP-1"/>
</dbReference>
<dbReference type="GO" id="GO:0008800">
    <property type="term" value="F:beta-lactamase activity"/>
    <property type="evidence" value="ECO:0007669"/>
    <property type="project" value="UniProtKB-EC"/>
</dbReference>
<gene>
    <name evidence="14" type="primary">bla</name>
    <name evidence="14" type="ORF">FK220_016200</name>
</gene>
<dbReference type="PANTHER" id="PTHR42951">
    <property type="entry name" value="METALLO-BETA-LACTAMASE DOMAIN-CONTAINING"/>
    <property type="match status" value="1"/>
</dbReference>
<evidence type="ECO:0000256" key="2">
    <source>
        <dbReference type="ARBA" id="ARBA00001947"/>
    </source>
</evidence>
<name>A0A967B2L0_9FLAO</name>
<accession>A0A967B2L0</accession>
<dbReference type="InterPro" id="IPR050855">
    <property type="entry name" value="NDM-1-like"/>
</dbReference>
<evidence type="ECO:0000313" key="14">
    <source>
        <dbReference type="EMBL" id="NHF60896.1"/>
    </source>
</evidence>
<keyword evidence="9" id="KW-0574">Periplasm</keyword>
<keyword evidence="8" id="KW-0732">Signal</keyword>
<comment type="subunit">
    <text evidence="5">Monomer.</text>
</comment>
<evidence type="ECO:0000256" key="7">
    <source>
        <dbReference type="ARBA" id="ARBA00022723"/>
    </source>
</evidence>
<dbReference type="InterPro" id="IPR001018">
    <property type="entry name" value="Beta-lactamase_class-B_CS"/>
</dbReference>
<dbReference type="GO" id="GO:0042597">
    <property type="term" value="C:periplasmic space"/>
    <property type="evidence" value="ECO:0007669"/>
    <property type="project" value="UniProtKB-SubCell"/>
</dbReference>
<comment type="catalytic activity">
    <reaction evidence="1">
        <text>a beta-lactam + H2O = a substituted beta-amino acid</text>
        <dbReference type="Rhea" id="RHEA:20401"/>
        <dbReference type="ChEBI" id="CHEBI:15377"/>
        <dbReference type="ChEBI" id="CHEBI:35627"/>
        <dbReference type="ChEBI" id="CHEBI:140347"/>
        <dbReference type="EC" id="3.5.2.6"/>
    </reaction>
</comment>
<dbReference type="PROSITE" id="PS00744">
    <property type="entry name" value="BETA_LACTAMASE_B_2"/>
    <property type="match status" value="1"/>
</dbReference>
<evidence type="ECO:0000256" key="5">
    <source>
        <dbReference type="ARBA" id="ARBA00011245"/>
    </source>
</evidence>
<dbReference type="SMART" id="SM00849">
    <property type="entry name" value="Lactamase_B"/>
    <property type="match status" value="1"/>
</dbReference>
<keyword evidence="15" id="KW-1185">Reference proteome</keyword>
<comment type="caution">
    <text evidence="14">The sequence shown here is derived from an EMBL/GenBank/DDBJ whole genome shotgun (WGS) entry which is preliminary data.</text>
</comment>
<dbReference type="Pfam" id="PF00753">
    <property type="entry name" value="Lactamase_B"/>
    <property type="match status" value="1"/>
</dbReference>
<dbReference type="GO" id="GO:0017001">
    <property type="term" value="P:antibiotic catabolic process"/>
    <property type="evidence" value="ECO:0007669"/>
    <property type="project" value="InterPro"/>
</dbReference>
<dbReference type="InterPro" id="IPR036866">
    <property type="entry name" value="RibonucZ/Hydroxyglut_hydro"/>
</dbReference>
<dbReference type="CDD" id="cd16302">
    <property type="entry name" value="CcrA-like_MBL-B1"/>
    <property type="match status" value="1"/>
</dbReference>
<sequence>MSQEKVVAYSSDNLKVIALSENSYVHISFLKTKEYGKVACNGLVYLNDKQALVIDTPVDQTSSLELIQWITEQRDHRLHAVVANHFHRDCLGGLKAFHQKNITSYANNATLSLAKERGSTVPQNGFDNELRLEIGKTTVINRFLGPAHTSDNIITYLPEEELLYGGCMVKSMNASKGNLADANVEQWGTTIEKIRNSYPDLKIVVPGHGPSGGMELLDYTEKLFERE</sequence>
<evidence type="ECO:0000256" key="9">
    <source>
        <dbReference type="ARBA" id="ARBA00022764"/>
    </source>
</evidence>
<comment type="cofactor">
    <cofactor evidence="2">
        <name>Zn(2+)</name>
        <dbReference type="ChEBI" id="CHEBI:29105"/>
    </cofactor>
</comment>
<feature type="domain" description="Metallo-beta-lactamase" evidence="13">
    <location>
        <begin position="39"/>
        <end position="208"/>
    </location>
</feature>
<comment type="similarity">
    <text evidence="4">Belongs to the metallo-beta-lactamase superfamily. Class-B beta-lactamase family.</text>
</comment>
<dbReference type="PANTHER" id="PTHR42951:SF4">
    <property type="entry name" value="ACYL-COENZYME A THIOESTERASE MBLAC2"/>
    <property type="match status" value="1"/>
</dbReference>
<dbReference type="NCBIfam" id="NF033088">
    <property type="entry name" value="bla_subclass_B1"/>
    <property type="match status" value="1"/>
</dbReference>
<reference evidence="14" key="2">
    <citation type="submission" date="2020-03" db="EMBL/GenBank/DDBJ databases">
        <title>Flavobacteriaceae bacterium strain TP-CH-4, a member of the family Flavobacteriaceae isolated from a deep-sea seamount.</title>
        <authorList>
            <person name="Zhang D.-C."/>
        </authorList>
    </citation>
    <scope>NUCLEOTIDE SEQUENCE</scope>
    <source>
        <strain evidence="14">TP-CH-4</strain>
    </source>
</reference>
<dbReference type="GO" id="GO:0046677">
    <property type="term" value="P:response to antibiotic"/>
    <property type="evidence" value="ECO:0007669"/>
    <property type="project" value="UniProtKB-KW"/>
</dbReference>
<keyword evidence="11" id="KW-0862">Zinc</keyword>
<evidence type="ECO:0000256" key="1">
    <source>
        <dbReference type="ARBA" id="ARBA00001526"/>
    </source>
</evidence>
<keyword evidence="7" id="KW-0479">Metal-binding</keyword>
<organism evidence="14 15">
    <name type="scientific">Pelagihabitans pacificus</name>
    <dbReference type="NCBI Taxonomy" id="2696054"/>
    <lineage>
        <taxon>Bacteria</taxon>
        <taxon>Pseudomonadati</taxon>
        <taxon>Bacteroidota</taxon>
        <taxon>Flavobacteriia</taxon>
        <taxon>Flavobacteriales</taxon>
        <taxon>Flavobacteriaceae</taxon>
        <taxon>Pelagihabitans</taxon>
    </lineage>
</organism>
<evidence type="ECO:0000256" key="12">
    <source>
        <dbReference type="ARBA" id="ARBA00023251"/>
    </source>
</evidence>
<evidence type="ECO:0000256" key="8">
    <source>
        <dbReference type="ARBA" id="ARBA00022729"/>
    </source>
</evidence>
<protein>
    <recommendedName>
        <fullName evidence="6">beta-lactamase</fullName>
        <ecNumber evidence="6">3.5.2.6</ecNumber>
    </recommendedName>
</protein>
<comment type="subcellular location">
    <subcellularLocation>
        <location evidence="3">Periplasm</location>
    </subcellularLocation>
</comment>
<dbReference type="EC" id="3.5.2.6" evidence="6"/>
<dbReference type="EMBL" id="VIKU02000005">
    <property type="protein sequence ID" value="NHF60896.1"/>
    <property type="molecule type" value="Genomic_DNA"/>
</dbReference>
<reference evidence="14" key="1">
    <citation type="submission" date="2019-07" db="EMBL/GenBank/DDBJ databases">
        <authorList>
            <person name="De-Chao Zhang Q."/>
        </authorList>
    </citation>
    <scope>NUCLEOTIDE SEQUENCE</scope>
    <source>
        <strain evidence="14">TP-CH-4</strain>
    </source>
</reference>
<dbReference type="InterPro" id="IPR001279">
    <property type="entry name" value="Metallo-B-lactamas"/>
</dbReference>
<evidence type="ECO:0000259" key="13">
    <source>
        <dbReference type="SMART" id="SM00849"/>
    </source>
</evidence>
<dbReference type="Proteomes" id="UP000707206">
    <property type="component" value="Unassembled WGS sequence"/>
</dbReference>
<evidence type="ECO:0000256" key="6">
    <source>
        <dbReference type="ARBA" id="ARBA00012865"/>
    </source>
</evidence>
<evidence type="ECO:0000256" key="11">
    <source>
        <dbReference type="ARBA" id="ARBA00022833"/>
    </source>
</evidence>
<evidence type="ECO:0000256" key="10">
    <source>
        <dbReference type="ARBA" id="ARBA00022801"/>
    </source>
</evidence>
<proteinExistence type="inferred from homology"/>
<dbReference type="GO" id="GO:0008270">
    <property type="term" value="F:zinc ion binding"/>
    <property type="evidence" value="ECO:0007669"/>
    <property type="project" value="InterPro"/>
</dbReference>
<keyword evidence="10" id="KW-0378">Hydrolase</keyword>
<keyword evidence="12" id="KW-0046">Antibiotic resistance</keyword>
<dbReference type="Gene3D" id="3.60.15.10">
    <property type="entry name" value="Ribonuclease Z/Hydroxyacylglutathione hydrolase-like"/>
    <property type="match status" value="1"/>
</dbReference>